<dbReference type="Pfam" id="PF01094">
    <property type="entry name" value="ANF_receptor"/>
    <property type="match status" value="1"/>
</dbReference>
<keyword evidence="14" id="KW-1185">Reference proteome</keyword>
<feature type="transmembrane region" description="Helical" evidence="10">
    <location>
        <begin position="555"/>
        <end position="579"/>
    </location>
</feature>
<dbReference type="CDD" id="cd13953">
    <property type="entry name" value="7tm_classC_mGluR-like"/>
    <property type="match status" value="1"/>
</dbReference>
<evidence type="ECO:0000256" key="8">
    <source>
        <dbReference type="ARBA" id="ARBA00023180"/>
    </source>
</evidence>
<feature type="chain" id="PRO_5040204222" evidence="11">
    <location>
        <begin position="25"/>
        <end position="852"/>
    </location>
</feature>
<sequence>MTTMGYFRQLMVLMTVSLLGSCSLQRKVYKQDGDLIIGGLIPLHYFNESSGNCNAKRDIGSLRLVEAIAFAISKVNEGNRLRGLRLGYEIYDTCSSMSGTLKSALAFIPPLREEDNILSVVGPQRSDSSLIGTRLLGLYNISIVSYLSTSDELSNDKMYPYFFRTVPPDKFQVNVIIDIVTKFGWEYVVFIYSDDTYGNNAKAEFVDQALDNDVCIAFSRGISLSATDDDYNQTIGELLRVKKDSLVSVVILFIQREMAKQFFTHAHNRGIERDFIWIGSDGWGNYALDPVEGVEESALGAFTIVPKSGNLEGFDDFFYTNTMTPPNPWTIEFQHELDACRKNRGSCNGDNGRPQYESTVADAVEVIVLALEKMMKNFCRNMRTCKEAIINNRPRLRDCLLKVSFLSPSNGQINFTSNGDATGRYDIKNLQPKKGGGYTFTNVGSWTQTFDSHVLNIDEIEWFLKSNGTLNRYTNQNIPKSVCSDPCEMWEIRVDKDECCWTCDKECKRDDEIIRDNRCISCYRPENNSYEWPSLNGTHCEPLAPLKIFDEEENIGIIICASVGILTETAVIVFFIINFNEKLIRASSRELGLLVLVGILICYISAILYSVPASDISCTLVRVVPNVGLSLIYVSIATMTIRLHRIFQAGKKSVKRPSFISPRSQIMVTLVLSVMPLLWSIIWILIEPVKVHTVRPNSDQRFLERNCVDSTIHMIGQLGWHFAVVLVCCFFAVRTRHLPDNYNQSRFIAFAAFCSIIVFIAFTPAYFTSDSSRTKDLYSSLGAIVQATVILILLFIVRLYAVYFVAEERQQVISTSAISVPTTSDDTPRITMLKRPIKNHYEDNQTKIGYTT</sequence>
<dbReference type="Gene3D" id="3.40.50.2300">
    <property type="match status" value="2"/>
</dbReference>
<keyword evidence="3 10" id="KW-0812">Transmembrane</keyword>
<dbReference type="InterPro" id="IPR028082">
    <property type="entry name" value="Peripla_BP_I"/>
</dbReference>
<feature type="domain" description="G-protein coupled receptors family 3 profile" evidence="12">
    <location>
        <begin position="553"/>
        <end position="808"/>
    </location>
</feature>
<keyword evidence="5" id="KW-0297">G-protein coupled receptor</keyword>
<evidence type="ECO:0000313" key="13">
    <source>
        <dbReference type="EMBL" id="KAJ8027145.1"/>
    </source>
</evidence>
<keyword evidence="8" id="KW-0325">Glycoprotein</keyword>
<comment type="subcellular location">
    <subcellularLocation>
        <location evidence="1">Cell membrane</location>
        <topology evidence="1">Multi-pass membrane protein</topology>
    </subcellularLocation>
</comment>
<keyword evidence="11" id="KW-0732">Signal</keyword>
<feature type="signal peptide" evidence="11">
    <location>
        <begin position="1"/>
        <end position="24"/>
    </location>
</feature>
<proteinExistence type="predicted"/>
<dbReference type="PRINTS" id="PR00248">
    <property type="entry name" value="GPCRMGR"/>
</dbReference>
<evidence type="ECO:0000313" key="14">
    <source>
        <dbReference type="Proteomes" id="UP001152320"/>
    </source>
</evidence>
<evidence type="ECO:0000256" key="9">
    <source>
        <dbReference type="ARBA" id="ARBA00023224"/>
    </source>
</evidence>
<reference evidence="13" key="1">
    <citation type="submission" date="2021-10" db="EMBL/GenBank/DDBJ databases">
        <title>Tropical sea cucumber genome reveals ecological adaptation and Cuvierian tubules defense mechanism.</title>
        <authorList>
            <person name="Chen T."/>
        </authorList>
    </citation>
    <scope>NUCLEOTIDE SEQUENCE</scope>
    <source>
        <strain evidence="13">Nanhai2018</strain>
        <tissue evidence="13">Muscle</tissue>
    </source>
</reference>
<keyword evidence="7 13" id="KW-0675">Receptor</keyword>
<evidence type="ECO:0000256" key="5">
    <source>
        <dbReference type="ARBA" id="ARBA00023040"/>
    </source>
</evidence>
<dbReference type="InterPro" id="IPR050726">
    <property type="entry name" value="mGluR"/>
</dbReference>
<feature type="transmembrane region" description="Helical" evidence="10">
    <location>
        <begin position="718"/>
        <end position="735"/>
    </location>
</feature>
<dbReference type="InterPro" id="IPR038550">
    <property type="entry name" value="GPCR_3_9-Cys_sf"/>
</dbReference>
<name>A0A9Q0YRA3_HOLLE</name>
<dbReference type="GO" id="GO:0005886">
    <property type="term" value="C:plasma membrane"/>
    <property type="evidence" value="ECO:0007669"/>
    <property type="project" value="UniProtKB-SubCell"/>
</dbReference>
<dbReference type="Gene3D" id="2.10.50.30">
    <property type="entry name" value="GPCR, family 3, nine cysteines domain"/>
    <property type="match status" value="1"/>
</dbReference>
<gene>
    <name evidence="13" type="ORF">HOLleu_32199</name>
</gene>
<keyword evidence="2" id="KW-1003">Cell membrane</keyword>
<feature type="transmembrane region" description="Helical" evidence="10">
    <location>
        <begin position="623"/>
        <end position="643"/>
    </location>
</feature>
<dbReference type="Proteomes" id="UP001152320">
    <property type="component" value="Chromosome 16"/>
</dbReference>
<evidence type="ECO:0000256" key="6">
    <source>
        <dbReference type="ARBA" id="ARBA00023136"/>
    </source>
</evidence>
<evidence type="ECO:0000259" key="12">
    <source>
        <dbReference type="PROSITE" id="PS50259"/>
    </source>
</evidence>
<feature type="transmembrane region" description="Helical" evidence="10">
    <location>
        <begin position="747"/>
        <end position="767"/>
    </location>
</feature>
<dbReference type="EMBL" id="JAIZAY010000016">
    <property type="protein sequence ID" value="KAJ8027145.1"/>
    <property type="molecule type" value="Genomic_DNA"/>
</dbReference>
<evidence type="ECO:0000256" key="11">
    <source>
        <dbReference type="SAM" id="SignalP"/>
    </source>
</evidence>
<evidence type="ECO:0000256" key="3">
    <source>
        <dbReference type="ARBA" id="ARBA00022692"/>
    </source>
</evidence>
<accession>A0A9Q0YRA3</accession>
<feature type="transmembrane region" description="Helical" evidence="10">
    <location>
        <begin position="779"/>
        <end position="801"/>
    </location>
</feature>
<dbReference type="FunFam" id="3.40.50.2300:FF:000145">
    <property type="entry name" value="Glutamate receptor, metabotropic"/>
    <property type="match status" value="1"/>
</dbReference>
<organism evidence="13 14">
    <name type="scientific">Holothuria leucospilota</name>
    <name type="common">Black long sea cucumber</name>
    <name type="synonym">Mertensiothuria leucospilota</name>
    <dbReference type="NCBI Taxonomy" id="206669"/>
    <lineage>
        <taxon>Eukaryota</taxon>
        <taxon>Metazoa</taxon>
        <taxon>Echinodermata</taxon>
        <taxon>Eleutherozoa</taxon>
        <taxon>Echinozoa</taxon>
        <taxon>Holothuroidea</taxon>
        <taxon>Aspidochirotacea</taxon>
        <taxon>Aspidochirotida</taxon>
        <taxon>Holothuriidae</taxon>
        <taxon>Holothuria</taxon>
    </lineage>
</organism>
<feature type="transmembrane region" description="Helical" evidence="10">
    <location>
        <begin position="664"/>
        <end position="686"/>
    </location>
</feature>
<evidence type="ECO:0000256" key="4">
    <source>
        <dbReference type="ARBA" id="ARBA00022989"/>
    </source>
</evidence>
<dbReference type="PROSITE" id="PS50259">
    <property type="entry name" value="G_PROTEIN_RECEP_F3_4"/>
    <property type="match status" value="1"/>
</dbReference>
<protein>
    <submittedName>
        <fullName evidence="13">Metabotropic glutamate receptor 8</fullName>
    </submittedName>
</protein>
<dbReference type="SUPFAM" id="SSF53822">
    <property type="entry name" value="Periplasmic binding protein-like I"/>
    <property type="match status" value="1"/>
</dbReference>
<dbReference type="OrthoDB" id="425344at2759"/>
<comment type="caution">
    <text evidence="13">The sequence shown here is derived from an EMBL/GenBank/DDBJ whole genome shotgun (WGS) entry which is preliminary data.</text>
</comment>
<dbReference type="GO" id="GO:0004930">
    <property type="term" value="F:G protein-coupled receptor activity"/>
    <property type="evidence" value="ECO:0007669"/>
    <property type="project" value="UniProtKB-KW"/>
</dbReference>
<feature type="transmembrane region" description="Helical" evidence="10">
    <location>
        <begin position="591"/>
        <end position="611"/>
    </location>
</feature>
<evidence type="ECO:0000256" key="1">
    <source>
        <dbReference type="ARBA" id="ARBA00004651"/>
    </source>
</evidence>
<keyword evidence="6 10" id="KW-0472">Membrane</keyword>
<dbReference type="AlphaFoldDB" id="A0A9Q0YRA3"/>
<dbReference type="InterPro" id="IPR001828">
    <property type="entry name" value="ANF_lig-bd_rcpt"/>
</dbReference>
<evidence type="ECO:0000256" key="2">
    <source>
        <dbReference type="ARBA" id="ARBA00022475"/>
    </source>
</evidence>
<dbReference type="PANTHER" id="PTHR24060">
    <property type="entry name" value="METABOTROPIC GLUTAMATE RECEPTOR"/>
    <property type="match status" value="1"/>
</dbReference>
<dbReference type="InterPro" id="IPR000337">
    <property type="entry name" value="GPCR_3"/>
</dbReference>
<keyword evidence="4 10" id="KW-1133">Transmembrane helix</keyword>
<evidence type="ECO:0000256" key="7">
    <source>
        <dbReference type="ARBA" id="ARBA00023170"/>
    </source>
</evidence>
<evidence type="ECO:0000256" key="10">
    <source>
        <dbReference type="SAM" id="Phobius"/>
    </source>
</evidence>
<dbReference type="InterPro" id="IPR017978">
    <property type="entry name" value="GPCR_3_C"/>
</dbReference>
<dbReference type="Pfam" id="PF00003">
    <property type="entry name" value="7tm_3"/>
    <property type="match status" value="1"/>
</dbReference>
<keyword evidence="9" id="KW-0807">Transducer</keyword>